<accession>A0A9P6KVR3</accession>
<gene>
    <name evidence="2" type="ORF">PMIN01_00159</name>
</gene>
<evidence type="ECO:0000313" key="2">
    <source>
        <dbReference type="EMBL" id="KAF9740620.1"/>
    </source>
</evidence>
<protein>
    <submittedName>
        <fullName evidence="2">Uncharacterized protein</fullName>
    </submittedName>
</protein>
<proteinExistence type="predicted"/>
<evidence type="ECO:0000313" key="3">
    <source>
        <dbReference type="Proteomes" id="UP000756921"/>
    </source>
</evidence>
<organism evidence="2 3">
    <name type="scientific">Paraphaeosphaeria minitans</name>
    <dbReference type="NCBI Taxonomy" id="565426"/>
    <lineage>
        <taxon>Eukaryota</taxon>
        <taxon>Fungi</taxon>
        <taxon>Dikarya</taxon>
        <taxon>Ascomycota</taxon>
        <taxon>Pezizomycotina</taxon>
        <taxon>Dothideomycetes</taxon>
        <taxon>Pleosporomycetidae</taxon>
        <taxon>Pleosporales</taxon>
        <taxon>Massarineae</taxon>
        <taxon>Didymosphaeriaceae</taxon>
        <taxon>Paraphaeosphaeria</taxon>
    </lineage>
</organism>
<feature type="signal peptide" evidence="1">
    <location>
        <begin position="1"/>
        <end position="19"/>
    </location>
</feature>
<keyword evidence="3" id="KW-1185">Reference proteome</keyword>
<reference evidence="2" key="1">
    <citation type="journal article" date="2020" name="Mol. Plant Microbe Interact.">
        <title>Genome Sequence of the Biocontrol Agent Coniothyrium minitans strain Conio (IMI 134523).</title>
        <authorList>
            <person name="Patel D."/>
            <person name="Shittu T.A."/>
            <person name="Baroncelli R."/>
            <person name="Muthumeenakshi S."/>
            <person name="Osborne T.H."/>
            <person name="Janganan T.K."/>
            <person name="Sreenivasaprasad S."/>
        </authorList>
    </citation>
    <scope>NUCLEOTIDE SEQUENCE</scope>
    <source>
        <strain evidence="2">Conio</strain>
    </source>
</reference>
<sequence>MGSGFDLALLALVGSVAYGAYEIRRIRQITEASELKEQMLAMARGYLWATYPGARFEIITPTTFQQNKCKFFASLIMFTDDEYKIIIKTRTGSGHVLEALEELLEELAMYVIEHEDEIKKAFDEAVSPKVRRGVDVDDVIPPRKVPYIDRLDGRIVTRCAAM</sequence>
<dbReference type="EMBL" id="WJXW01000001">
    <property type="protein sequence ID" value="KAF9740620.1"/>
    <property type="molecule type" value="Genomic_DNA"/>
</dbReference>
<dbReference type="Proteomes" id="UP000756921">
    <property type="component" value="Unassembled WGS sequence"/>
</dbReference>
<feature type="chain" id="PRO_5040197410" evidence="1">
    <location>
        <begin position="20"/>
        <end position="162"/>
    </location>
</feature>
<dbReference type="AlphaFoldDB" id="A0A9P6KVR3"/>
<evidence type="ECO:0000256" key="1">
    <source>
        <dbReference type="SAM" id="SignalP"/>
    </source>
</evidence>
<dbReference type="OrthoDB" id="10322091at2759"/>
<name>A0A9P6KVR3_9PLEO</name>
<comment type="caution">
    <text evidence="2">The sequence shown here is derived from an EMBL/GenBank/DDBJ whole genome shotgun (WGS) entry which is preliminary data.</text>
</comment>
<keyword evidence="1" id="KW-0732">Signal</keyword>